<feature type="region of interest" description="Disordered" evidence="12">
    <location>
        <begin position="203"/>
        <end position="234"/>
    </location>
</feature>
<dbReference type="Gene3D" id="1.10.565.10">
    <property type="entry name" value="Retinoid X Receptor"/>
    <property type="match status" value="1"/>
</dbReference>
<dbReference type="WBParaSite" id="MBELARI_LOCUS21426">
    <property type="protein sequence ID" value="MBELARI_LOCUS21426"/>
    <property type="gene ID" value="MBELARI_LOCUS21426"/>
</dbReference>
<feature type="region of interest" description="Disordered" evidence="12">
    <location>
        <begin position="316"/>
        <end position="381"/>
    </location>
</feature>
<keyword evidence="7 11" id="KW-0238">DNA-binding</keyword>
<comment type="similarity">
    <text evidence="2 11">Belongs to the nuclear hormone receptor family.</text>
</comment>
<dbReference type="GO" id="GO:0000978">
    <property type="term" value="F:RNA polymerase II cis-regulatory region sequence-specific DNA binding"/>
    <property type="evidence" value="ECO:0007669"/>
    <property type="project" value="InterPro"/>
</dbReference>
<keyword evidence="5 11" id="KW-0862">Zinc</keyword>
<proteinExistence type="inferred from homology"/>
<dbReference type="PANTHER" id="PTHR47630:SF4">
    <property type="entry name" value="NUCLEAR HORMONE RECEPTOR FAMILY MEMBER NHR-62"/>
    <property type="match status" value="1"/>
</dbReference>
<evidence type="ECO:0000256" key="2">
    <source>
        <dbReference type="ARBA" id="ARBA00005993"/>
    </source>
</evidence>
<keyword evidence="6 11" id="KW-0805">Transcription regulation</keyword>
<evidence type="ECO:0000256" key="7">
    <source>
        <dbReference type="ARBA" id="ARBA00023125"/>
    </source>
</evidence>
<dbReference type="Pfam" id="PF00105">
    <property type="entry name" value="zf-C4"/>
    <property type="match status" value="1"/>
</dbReference>
<name>A0AAF3F721_9BILA</name>
<dbReference type="InterPro" id="IPR052499">
    <property type="entry name" value="C.elegans_NHRs"/>
</dbReference>
<dbReference type="CDD" id="cd06960">
    <property type="entry name" value="NR_DBD_HNF4A"/>
    <property type="match status" value="1"/>
</dbReference>
<organism evidence="15 16">
    <name type="scientific">Mesorhabditis belari</name>
    <dbReference type="NCBI Taxonomy" id="2138241"/>
    <lineage>
        <taxon>Eukaryota</taxon>
        <taxon>Metazoa</taxon>
        <taxon>Ecdysozoa</taxon>
        <taxon>Nematoda</taxon>
        <taxon>Chromadorea</taxon>
        <taxon>Rhabditida</taxon>
        <taxon>Rhabditina</taxon>
        <taxon>Rhabditomorpha</taxon>
        <taxon>Rhabditoidea</taxon>
        <taxon>Rhabditidae</taxon>
        <taxon>Mesorhabditinae</taxon>
        <taxon>Mesorhabditis</taxon>
    </lineage>
</organism>
<evidence type="ECO:0000256" key="9">
    <source>
        <dbReference type="ARBA" id="ARBA00023170"/>
    </source>
</evidence>
<dbReference type="SMART" id="SM00430">
    <property type="entry name" value="HOLI"/>
    <property type="match status" value="1"/>
</dbReference>
<dbReference type="SUPFAM" id="SSF48508">
    <property type="entry name" value="Nuclear receptor ligand-binding domain"/>
    <property type="match status" value="1"/>
</dbReference>
<feature type="region of interest" description="Disordered" evidence="12">
    <location>
        <begin position="34"/>
        <end position="80"/>
    </location>
</feature>
<evidence type="ECO:0000256" key="4">
    <source>
        <dbReference type="ARBA" id="ARBA00022771"/>
    </source>
</evidence>
<evidence type="ECO:0000256" key="1">
    <source>
        <dbReference type="ARBA" id="ARBA00004123"/>
    </source>
</evidence>
<feature type="domain" description="NR LBD" evidence="14">
    <location>
        <begin position="434"/>
        <end position="671"/>
    </location>
</feature>
<evidence type="ECO:0000256" key="3">
    <source>
        <dbReference type="ARBA" id="ARBA00022723"/>
    </source>
</evidence>
<keyword evidence="15" id="KW-1185">Reference proteome</keyword>
<dbReference type="FunFam" id="3.30.50.10:FF:000030">
    <property type="entry name" value="Nuclear Hormone Receptor family"/>
    <property type="match status" value="1"/>
</dbReference>
<dbReference type="Gene3D" id="3.30.50.10">
    <property type="entry name" value="Erythroid Transcription Factor GATA-1, subunit A"/>
    <property type="match status" value="1"/>
</dbReference>
<reference evidence="16" key="1">
    <citation type="submission" date="2024-02" db="UniProtKB">
        <authorList>
            <consortium name="WormBaseParasite"/>
        </authorList>
    </citation>
    <scope>IDENTIFICATION</scope>
</reference>
<keyword evidence="4 11" id="KW-0863">Zinc-finger</keyword>
<dbReference type="Proteomes" id="UP000887575">
    <property type="component" value="Unassembled WGS sequence"/>
</dbReference>
<feature type="compositionally biased region" description="Polar residues" evidence="12">
    <location>
        <begin position="222"/>
        <end position="234"/>
    </location>
</feature>
<dbReference type="PROSITE" id="PS00031">
    <property type="entry name" value="NUCLEAR_REC_DBD_1"/>
    <property type="match status" value="1"/>
</dbReference>
<dbReference type="PROSITE" id="PS51843">
    <property type="entry name" value="NR_LBD"/>
    <property type="match status" value="1"/>
</dbReference>
<feature type="compositionally biased region" description="Basic and acidic residues" evidence="12">
    <location>
        <begin position="34"/>
        <end position="47"/>
    </location>
</feature>
<evidence type="ECO:0000259" key="14">
    <source>
        <dbReference type="PROSITE" id="PS51843"/>
    </source>
</evidence>
<dbReference type="InterPro" id="IPR035500">
    <property type="entry name" value="NHR-like_dom_sf"/>
</dbReference>
<evidence type="ECO:0000256" key="6">
    <source>
        <dbReference type="ARBA" id="ARBA00023015"/>
    </source>
</evidence>
<dbReference type="InterPro" id="IPR000536">
    <property type="entry name" value="Nucl_hrmn_rcpt_lig-bd"/>
</dbReference>
<dbReference type="SUPFAM" id="SSF57716">
    <property type="entry name" value="Glucocorticoid receptor-like (DNA-binding domain)"/>
    <property type="match status" value="1"/>
</dbReference>
<dbReference type="InterPro" id="IPR013088">
    <property type="entry name" value="Znf_NHR/GATA"/>
</dbReference>
<dbReference type="Pfam" id="PF00104">
    <property type="entry name" value="Hormone_recep"/>
    <property type="match status" value="1"/>
</dbReference>
<dbReference type="PANTHER" id="PTHR47630">
    <property type="entry name" value="NUCLEAR HORMONE RECEPTOR FAMILY-RELATED-RELATED"/>
    <property type="match status" value="1"/>
</dbReference>
<protein>
    <submittedName>
        <fullName evidence="16">Uncharacterized protein</fullName>
    </submittedName>
</protein>
<dbReference type="InterPro" id="IPR049636">
    <property type="entry name" value="HNF4-like_DBD"/>
</dbReference>
<feature type="domain" description="Nuclear receptor" evidence="13">
    <location>
        <begin position="241"/>
        <end position="316"/>
    </location>
</feature>
<evidence type="ECO:0000256" key="11">
    <source>
        <dbReference type="RuleBase" id="RU004334"/>
    </source>
</evidence>
<dbReference type="PROSITE" id="PS51030">
    <property type="entry name" value="NUCLEAR_REC_DBD_2"/>
    <property type="match status" value="1"/>
</dbReference>
<evidence type="ECO:0000256" key="5">
    <source>
        <dbReference type="ARBA" id="ARBA00022833"/>
    </source>
</evidence>
<feature type="region of interest" description="Disordered" evidence="12">
    <location>
        <begin position="116"/>
        <end position="148"/>
    </location>
</feature>
<dbReference type="GO" id="GO:0003700">
    <property type="term" value="F:DNA-binding transcription factor activity"/>
    <property type="evidence" value="ECO:0007669"/>
    <property type="project" value="InterPro"/>
</dbReference>
<evidence type="ECO:0000313" key="16">
    <source>
        <dbReference type="WBParaSite" id="MBELARI_LOCUS21426"/>
    </source>
</evidence>
<dbReference type="PRINTS" id="PR00047">
    <property type="entry name" value="STROIDFINGER"/>
</dbReference>
<evidence type="ECO:0000259" key="13">
    <source>
        <dbReference type="PROSITE" id="PS51030"/>
    </source>
</evidence>
<keyword evidence="9 11" id="KW-0675">Receptor</keyword>
<dbReference type="InterPro" id="IPR001628">
    <property type="entry name" value="Znf_hrmn_rcpt"/>
</dbReference>
<feature type="compositionally biased region" description="Low complexity" evidence="12">
    <location>
        <begin position="60"/>
        <end position="80"/>
    </location>
</feature>
<evidence type="ECO:0000256" key="12">
    <source>
        <dbReference type="SAM" id="MobiDB-lite"/>
    </source>
</evidence>
<dbReference type="GO" id="GO:0005634">
    <property type="term" value="C:nucleus"/>
    <property type="evidence" value="ECO:0007669"/>
    <property type="project" value="UniProtKB-SubCell"/>
</dbReference>
<feature type="compositionally biased region" description="Low complexity" evidence="12">
    <location>
        <begin position="122"/>
        <end position="142"/>
    </location>
</feature>
<evidence type="ECO:0000256" key="8">
    <source>
        <dbReference type="ARBA" id="ARBA00023163"/>
    </source>
</evidence>
<sequence length="676" mass="75162">MFEAIVLLVQILINSILIRVFVYYCRDSFSKKAETAPHENAKTETNRSTKTRRSSRSIRQVSTAQQVSTAVSASTQQQSQDMDFEVAFRDRAHTFGDIAIKYPKHEIPLTHISPTLHMSDKSQAGPSSSISSAAFPGSSTTPILPPPAPALGASFPSIGSSVGGIGSQHAMNMPQNLSHWHQAGPSSLPSPFVPPSLSNLPPVALHSPGSSSIRPVVPAPQTPTLTQSPQGSSASSKQKQRLYCAVCGDTALGRHYGVNACNGCKGFFRRSIWKNRTYVCRFGGHCPVSKEHRNTCRACRLETCLRVGMNPRAVQSEADLAQSQQEQQMAAQMKREAEERDEYIFSQSPSPNSPPPPSVDQSAQTDRPDLHLHLGTGSFESGDGYGAMSVDSVYMSGNPPSLDTKHFSKERTVQNTLMTMKQIFERTDERGEEMRTEMHDEVLSFERAFYNPELIGKRSRLDTSGVRPASINDILLDFRRAFVLYADILISLPEFYRMNHDDRMALAKARFAPYYWWLTANWAVRANAQGFCYSNGSYFSADMKPQVFPDLSGISEKSLVLLKEPLEELQLDEDEVTLAGLFFIFADEVPNLSSDGCRYLEEARSHYQELLQLVCSRSRGELSAANRIANITTLLSGITNLTYMSGESLELPEVFRLVESPDWTQELRLHQYQSPF</sequence>
<dbReference type="GO" id="GO:0008270">
    <property type="term" value="F:zinc ion binding"/>
    <property type="evidence" value="ECO:0007669"/>
    <property type="project" value="UniProtKB-KW"/>
</dbReference>
<comment type="subcellular location">
    <subcellularLocation>
        <location evidence="1 11">Nucleus</location>
    </subcellularLocation>
</comment>
<keyword evidence="3 11" id="KW-0479">Metal-binding</keyword>
<feature type="compositionally biased region" description="Low complexity" evidence="12">
    <location>
        <begin position="316"/>
        <end position="332"/>
    </location>
</feature>
<evidence type="ECO:0000256" key="10">
    <source>
        <dbReference type="ARBA" id="ARBA00023242"/>
    </source>
</evidence>
<keyword evidence="8 11" id="KW-0804">Transcription</keyword>
<keyword evidence="10 11" id="KW-0539">Nucleus</keyword>
<evidence type="ECO:0000313" key="15">
    <source>
        <dbReference type="Proteomes" id="UP000887575"/>
    </source>
</evidence>
<accession>A0AAF3F721</accession>
<dbReference type="SMART" id="SM00399">
    <property type="entry name" value="ZnF_C4"/>
    <property type="match status" value="1"/>
</dbReference>
<dbReference type="AlphaFoldDB" id="A0AAF3F721"/>